<feature type="active site" description="Schiff-base intermediate with substrate" evidence="2">
    <location>
        <position position="165"/>
    </location>
</feature>
<name>A0ABD5Q9P3_9EURY</name>
<proteinExistence type="predicted"/>
<sequence length="311" mass="33122">MGYETLREDLRGVAFTTATPFSEGGDRVDREAIAENVGSLAAAGADLFIPCGNTGEYYSLTDDERTAVVEATVDAAPAEAAVVAGAGGATSEAIELIDAYEDAGADAAMVMYPRHTYVHEEGLIDYYRRIAASTDLGIVVYKRGPLLSDRLLEAVAGIENVVAVKYAVNDVTEFSRLASTITDVIWLNGVAERYGPAYALEGAEGLTTGIGNFIPGPVLALYDALEEGDWNRARELRDLLRPFEDLRAEAGGGPAFGAAKNVPAVKYGMDLRGLSGGAVREPLVDLAPEDRERVEECLERVDGEEELLVPA</sequence>
<dbReference type="InterPro" id="IPR013785">
    <property type="entry name" value="Aldolase_TIM"/>
</dbReference>
<dbReference type="SUPFAM" id="SSF51569">
    <property type="entry name" value="Aldolase"/>
    <property type="match status" value="1"/>
</dbReference>
<dbReference type="SMART" id="SM01130">
    <property type="entry name" value="DHDPS"/>
    <property type="match status" value="1"/>
</dbReference>
<dbReference type="EC" id="4.2.1.41" evidence="4"/>
<accession>A0ABD5Q9P3</accession>
<dbReference type="GO" id="GO:0008747">
    <property type="term" value="F:N-acetylneuraminate lyase activity"/>
    <property type="evidence" value="ECO:0007669"/>
    <property type="project" value="UniProtKB-EC"/>
</dbReference>
<dbReference type="AlphaFoldDB" id="A0ABD5Q9P3"/>
<comment type="caution">
    <text evidence="4">The sequence shown here is derived from an EMBL/GenBank/DDBJ whole genome shotgun (WGS) entry which is preliminary data.</text>
</comment>
<dbReference type="RefSeq" id="WP_224827957.1">
    <property type="nucleotide sequence ID" value="NZ_JAIVEF010000003.1"/>
</dbReference>
<gene>
    <name evidence="4" type="ORF">ACFPFO_01505</name>
</gene>
<dbReference type="Gene3D" id="3.20.20.70">
    <property type="entry name" value="Aldolase class I"/>
    <property type="match status" value="1"/>
</dbReference>
<dbReference type="CDD" id="cd00408">
    <property type="entry name" value="DHDPS-like"/>
    <property type="match status" value="1"/>
</dbReference>
<keyword evidence="1 4" id="KW-0456">Lyase</keyword>
<evidence type="ECO:0000256" key="3">
    <source>
        <dbReference type="PIRSR" id="PIRSR001365-2"/>
    </source>
</evidence>
<dbReference type="PIRSF" id="PIRSF001365">
    <property type="entry name" value="DHDPS"/>
    <property type="match status" value="1"/>
</dbReference>
<dbReference type="PRINTS" id="PR00146">
    <property type="entry name" value="DHPICSNTHASE"/>
</dbReference>
<feature type="active site" description="Proton donor/acceptor" evidence="2">
    <location>
        <position position="141"/>
    </location>
</feature>
<evidence type="ECO:0000313" key="4">
    <source>
        <dbReference type="EMBL" id="MFC4986471.1"/>
    </source>
</evidence>
<keyword evidence="5" id="KW-1185">Reference proteome</keyword>
<organism evidence="4 5">
    <name type="scientific">Saliphagus infecundisoli</name>
    <dbReference type="NCBI Taxonomy" id="1849069"/>
    <lineage>
        <taxon>Archaea</taxon>
        <taxon>Methanobacteriati</taxon>
        <taxon>Methanobacteriota</taxon>
        <taxon>Stenosarchaea group</taxon>
        <taxon>Halobacteria</taxon>
        <taxon>Halobacteriales</taxon>
        <taxon>Natrialbaceae</taxon>
        <taxon>Saliphagus</taxon>
    </lineage>
</organism>
<dbReference type="PANTHER" id="PTHR12128:SF66">
    <property type="entry name" value="4-HYDROXY-2-OXOGLUTARATE ALDOLASE, MITOCHONDRIAL"/>
    <property type="match status" value="1"/>
</dbReference>
<dbReference type="GO" id="GO:0008675">
    <property type="term" value="F:2-dehydro-3-deoxy-phosphogluconate aldolase activity"/>
    <property type="evidence" value="ECO:0007669"/>
    <property type="project" value="UniProtKB-ARBA"/>
</dbReference>
<dbReference type="PANTHER" id="PTHR12128">
    <property type="entry name" value="DIHYDRODIPICOLINATE SYNTHASE"/>
    <property type="match status" value="1"/>
</dbReference>
<evidence type="ECO:0000256" key="1">
    <source>
        <dbReference type="ARBA" id="ARBA00023239"/>
    </source>
</evidence>
<feature type="binding site" evidence="3">
    <location>
        <position position="54"/>
    </location>
    <ligand>
        <name>pyruvate</name>
        <dbReference type="ChEBI" id="CHEBI:15361"/>
    </ligand>
</feature>
<dbReference type="EC" id="4.3.3.7" evidence="4"/>
<dbReference type="Proteomes" id="UP001595925">
    <property type="component" value="Unassembled WGS sequence"/>
</dbReference>
<evidence type="ECO:0000313" key="5">
    <source>
        <dbReference type="Proteomes" id="UP001595925"/>
    </source>
</evidence>
<dbReference type="Pfam" id="PF00701">
    <property type="entry name" value="DHDPS"/>
    <property type="match status" value="1"/>
</dbReference>
<protein>
    <submittedName>
        <fullName evidence="4">Dihydrodipicolinate synthase family protein</fullName>
        <ecNumber evidence="4">4.1.3.3</ecNumber>
        <ecNumber evidence="4">4.2.1.41</ecNumber>
        <ecNumber evidence="4">4.3.3.7</ecNumber>
    </submittedName>
</protein>
<reference evidence="4 5" key="1">
    <citation type="journal article" date="2019" name="Int. J. Syst. Evol. Microbiol.">
        <title>The Global Catalogue of Microorganisms (GCM) 10K type strain sequencing project: providing services to taxonomists for standard genome sequencing and annotation.</title>
        <authorList>
            <consortium name="The Broad Institute Genomics Platform"/>
            <consortium name="The Broad Institute Genome Sequencing Center for Infectious Disease"/>
            <person name="Wu L."/>
            <person name="Ma J."/>
        </authorList>
    </citation>
    <scope>NUCLEOTIDE SEQUENCE [LARGE SCALE GENOMIC DNA]</scope>
    <source>
        <strain evidence="4 5">CGMCC 1.15824</strain>
    </source>
</reference>
<dbReference type="EMBL" id="JBHSJG010000005">
    <property type="protein sequence ID" value="MFC4986471.1"/>
    <property type="molecule type" value="Genomic_DNA"/>
</dbReference>
<dbReference type="GO" id="GO:0008840">
    <property type="term" value="F:4-hydroxy-tetrahydrodipicolinate synthase activity"/>
    <property type="evidence" value="ECO:0007669"/>
    <property type="project" value="UniProtKB-EC"/>
</dbReference>
<dbReference type="EC" id="4.1.3.3" evidence="4"/>
<dbReference type="InterPro" id="IPR002220">
    <property type="entry name" value="DapA-like"/>
</dbReference>
<dbReference type="GO" id="GO:0047448">
    <property type="term" value="F:5-dehydro-4-deoxyglucarate dehydratase activity"/>
    <property type="evidence" value="ECO:0007669"/>
    <property type="project" value="UniProtKB-EC"/>
</dbReference>
<evidence type="ECO:0000256" key="2">
    <source>
        <dbReference type="PIRSR" id="PIRSR001365-1"/>
    </source>
</evidence>